<dbReference type="Gene3D" id="1.10.760.10">
    <property type="entry name" value="Cytochrome c-like domain"/>
    <property type="match status" value="1"/>
</dbReference>
<keyword evidence="5" id="KW-0812">Transmembrane</keyword>
<evidence type="ECO:0000256" key="1">
    <source>
        <dbReference type="ARBA" id="ARBA00022617"/>
    </source>
</evidence>
<evidence type="ECO:0000256" key="4">
    <source>
        <dbReference type="PROSITE-ProRule" id="PRU00433"/>
    </source>
</evidence>
<evidence type="ECO:0000259" key="6">
    <source>
        <dbReference type="PROSITE" id="PS51007"/>
    </source>
</evidence>
<dbReference type="EMBL" id="JAZIBG010000019">
    <property type="protein sequence ID" value="MEF7613539.1"/>
    <property type="molecule type" value="Genomic_DNA"/>
</dbReference>
<dbReference type="PROSITE" id="PS51007">
    <property type="entry name" value="CYTC"/>
    <property type="match status" value="1"/>
</dbReference>
<dbReference type="InterPro" id="IPR009056">
    <property type="entry name" value="Cyt_c-like_dom"/>
</dbReference>
<evidence type="ECO:0000313" key="7">
    <source>
        <dbReference type="EMBL" id="MEF7613539.1"/>
    </source>
</evidence>
<feature type="transmembrane region" description="Helical" evidence="5">
    <location>
        <begin position="54"/>
        <end position="75"/>
    </location>
</feature>
<dbReference type="GO" id="GO:0046872">
    <property type="term" value="F:metal ion binding"/>
    <property type="evidence" value="ECO:0007669"/>
    <property type="project" value="UniProtKB-KW"/>
</dbReference>
<evidence type="ECO:0000313" key="8">
    <source>
        <dbReference type="Proteomes" id="UP001336250"/>
    </source>
</evidence>
<proteinExistence type="predicted"/>
<protein>
    <submittedName>
        <fullName evidence="7">C-type cytochrome</fullName>
    </submittedName>
</protein>
<sequence>MNTLLAVVEAAQGGLLALLHGLGLAGTVDGQPAWPLPWRIAAETLAMDGGLARRFSLALAAAAAGLLLLAAGLLWRRRRWPLVTAAFAAWLLAPWPQPGLVLTAAVPTSFHRSPTAFDAVGIERGMALYTSHCLRCHGSDGRGEGPDAAALPVWPPTLGAGLLWKRAEGELFWRVRHGLQDRRGTPTMPGFAGTLSADDTWAVLDAMKVLAAGDGARRQASWPWPVRAPELDVQCRDDGGQRPRALAAWRGQRVRLVVAGGALPRPIEDPRFVTVVMGPGAEAAGADCIAPAPAAARAYGRIAGHLPGAPATLAGLQFIVDRDGWLRALGRPGQADWSEDDLLCRTEGSAGSGTAAGLDGLIARMDAEPVRAVRQGLPHTR</sequence>
<evidence type="ECO:0000256" key="2">
    <source>
        <dbReference type="ARBA" id="ARBA00022723"/>
    </source>
</evidence>
<keyword evidence="2 4" id="KW-0479">Metal-binding</keyword>
<name>A0AAW9Q2F7_9BURK</name>
<dbReference type="RefSeq" id="WP_332288483.1">
    <property type="nucleotide sequence ID" value="NZ_JAZIBG010000019.1"/>
</dbReference>
<accession>A0AAW9Q2F7</accession>
<evidence type="ECO:0000256" key="3">
    <source>
        <dbReference type="ARBA" id="ARBA00023004"/>
    </source>
</evidence>
<comment type="caution">
    <text evidence="7">The sequence shown here is derived from an EMBL/GenBank/DDBJ whole genome shotgun (WGS) entry which is preliminary data.</text>
</comment>
<organism evidence="7 8">
    <name type="scientific">Aquincola agrisoli</name>
    <dbReference type="NCBI Taxonomy" id="3119538"/>
    <lineage>
        <taxon>Bacteria</taxon>
        <taxon>Pseudomonadati</taxon>
        <taxon>Pseudomonadota</taxon>
        <taxon>Betaproteobacteria</taxon>
        <taxon>Burkholderiales</taxon>
        <taxon>Sphaerotilaceae</taxon>
        <taxon>Aquincola</taxon>
    </lineage>
</organism>
<dbReference type="GO" id="GO:0020037">
    <property type="term" value="F:heme binding"/>
    <property type="evidence" value="ECO:0007669"/>
    <property type="project" value="InterPro"/>
</dbReference>
<dbReference type="Pfam" id="PF13442">
    <property type="entry name" value="Cytochrome_CBB3"/>
    <property type="match status" value="1"/>
</dbReference>
<keyword evidence="3 4" id="KW-0408">Iron</keyword>
<dbReference type="AlphaFoldDB" id="A0AAW9Q2F7"/>
<keyword evidence="5" id="KW-0472">Membrane</keyword>
<reference evidence="7 8" key="1">
    <citation type="submission" date="2024-02" db="EMBL/GenBank/DDBJ databases">
        <title>Genome sequence of Aquincola sp. MAHUQ-54.</title>
        <authorList>
            <person name="Huq M.A."/>
        </authorList>
    </citation>
    <scope>NUCLEOTIDE SEQUENCE [LARGE SCALE GENOMIC DNA]</scope>
    <source>
        <strain evidence="7 8">MAHUQ-54</strain>
    </source>
</reference>
<evidence type="ECO:0000256" key="5">
    <source>
        <dbReference type="SAM" id="Phobius"/>
    </source>
</evidence>
<keyword evidence="5" id="KW-1133">Transmembrane helix</keyword>
<dbReference type="InterPro" id="IPR036909">
    <property type="entry name" value="Cyt_c-like_dom_sf"/>
</dbReference>
<dbReference type="GO" id="GO:0009055">
    <property type="term" value="F:electron transfer activity"/>
    <property type="evidence" value="ECO:0007669"/>
    <property type="project" value="InterPro"/>
</dbReference>
<feature type="domain" description="Cytochrome c" evidence="6">
    <location>
        <begin position="120"/>
        <end position="211"/>
    </location>
</feature>
<keyword evidence="1 4" id="KW-0349">Heme</keyword>
<dbReference type="Proteomes" id="UP001336250">
    <property type="component" value="Unassembled WGS sequence"/>
</dbReference>
<keyword evidence="8" id="KW-1185">Reference proteome</keyword>
<gene>
    <name evidence="7" type="ORF">V4F39_06405</name>
</gene>
<dbReference type="SUPFAM" id="SSF46626">
    <property type="entry name" value="Cytochrome c"/>
    <property type="match status" value="1"/>
</dbReference>